<evidence type="ECO:0000313" key="2">
    <source>
        <dbReference type="EMBL" id="MBA4865740.1"/>
    </source>
</evidence>
<dbReference type="RefSeq" id="WP_181867197.1">
    <property type="nucleotide sequence ID" value="NZ_JACEQY010000045.1"/>
</dbReference>
<keyword evidence="3" id="KW-1185">Reference proteome</keyword>
<name>A0A7W2HJ43_9ACTN</name>
<evidence type="ECO:0000313" key="3">
    <source>
        <dbReference type="Proteomes" id="UP000586976"/>
    </source>
</evidence>
<reference evidence="2 3" key="1">
    <citation type="submission" date="2020-07" db="EMBL/GenBank/DDBJ databases">
        <title>Streptomyces isolated from Indian soil.</title>
        <authorList>
            <person name="Mandal S."/>
            <person name="Maiti P.K."/>
        </authorList>
    </citation>
    <scope>NUCLEOTIDE SEQUENCE [LARGE SCALE GENOMIC DNA]</scope>
    <source>
        <strain evidence="2 3">PSKA54</strain>
    </source>
</reference>
<accession>A0A7W2HJ43</accession>
<keyword evidence="1" id="KW-0812">Transmembrane</keyword>
<dbReference type="EMBL" id="JACEQY010000045">
    <property type="protein sequence ID" value="MBA4865740.1"/>
    <property type="molecule type" value="Genomic_DNA"/>
</dbReference>
<sequence length="59" mass="6301">MVEVEELLDETVLRMPSGAEVRARATRRRTRRRVAVAAAVTAVVVGAASWAVSRSPPAA</sequence>
<organism evidence="2 3">
    <name type="scientific">Streptomyces himalayensis subsp. aureolus</name>
    <dbReference type="NCBI Taxonomy" id="2758039"/>
    <lineage>
        <taxon>Bacteria</taxon>
        <taxon>Bacillati</taxon>
        <taxon>Actinomycetota</taxon>
        <taxon>Actinomycetes</taxon>
        <taxon>Kitasatosporales</taxon>
        <taxon>Streptomycetaceae</taxon>
        <taxon>Streptomyces</taxon>
        <taxon>Streptomyces himalayensis</taxon>
    </lineage>
</organism>
<dbReference type="AlphaFoldDB" id="A0A7W2HJ43"/>
<keyword evidence="1" id="KW-1133">Transmembrane helix</keyword>
<gene>
    <name evidence="2" type="ORF">H1V43_31240</name>
</gene>
<protein>
    <submittedName>
        <fullName evidence="2">Uncharacterized protein</fullName>
    </submittedName>
</protein>
<comment type="caution">
    <text evidence="2">The sequence shown here is derived from an EMBL/GenBank/DDBJ whole genome shotgun (WGS) entry which is preliminary data.</text>
</comment>
<keyword evidence="1" id="KW-0472">Membrane</keyword>
<feature type="transmembrane region" description="Helical" evidence="1">
    <location>
        <begin position="34"/>
        <end position="52"/>
    </location>
</feature>
<dbReference type="Proteomes" id="UP000586976">
    <property type="component" value="Unassembled WGS sequence"/>
</dbReference>
<evidence type="ECO:0000256" key="1">
    <source>
        <dbReference type="SAM" id="Phobius"/>
    </source>
</evidence>
<proteinExistence type="predicted"/>